<dbReference type="InterPro" id="IPR051637">
    <property type="entry name" value="Ank_repeat_dom-contain_49"/>
</dbReference>
<feature type="repeat" description="ANK" evidence="3">
    <location>
        <begin position="252"/>
        <end position="284"/>
    </location>
</feature>
<dbReference type="PROSITE" id="PS50088">
    <property type="entry name" value="ANK_REPEAT"/>
    <property type="match status" value="4"/>
</dbReference>
<evidence type="ECO:0000313" key="6">
    <source>
        <dbReference type="Proteomes" id="UP000544095"/>
    </source>
</evidence>
<protein>
    <submittedName>
        <fullName evidence="5">Ankyrin repeat PH SEC7 domain-containing protein</fullName>
    </submittedName>
</protein>
<comment type="caution">
    <text evidence="5">The sequence shown here is derived from an EMBL/GenBank/DDBJ whole genome shotgun (WGS) entry which is preliminary data.</text>
</comment>
<feature type="repeat" description="ANK" evidence="3">
    <location>
        <begin position="219"/>
        <end position="251"/>
    </location>
</feature>
<feature type="repeat" description="ANK" evidence="3">
    <location>
        <begin position="318"/>
        <end position="356"/>
    </location>
</feature>
<evidence type="ECO:0000256" key="4">
    <source>
        <dbReference type="SAM" id="MobiDB-lite"/>
    </source>
</evidence>
<reference evidence="5 6" key="1">
    <citation type="submission" date="2020-05" db="EMBL/GenBank/DDBJ databases">
        <title>Identification and distribution of gene clusters putatively required for synthesis of sphingolipid metabolism inhibitors in phylogenetically diverse species of the filamentous fungus Fusarium.</title>
        <authorList>
            <person name="Kim H.-S."/>
            <person name="Busman M."/>
            <person name="Brown D.W."/>
            <person name="Divon H."/>
            <person name="Uhlig S."/>
            <person name="Proctor R.H."/>
        </authorList>
    </citation>
    <scope>NUCLEOTIDE SEQUENCE [LARGE SCALE GENOMIC DNA]</scope>
    <source>
        <strain evidence="5 6">NRRL 25211</strain>
    </source>
</reference>
<proteinExistence type="predicted"/>
<name>A0A8H5USG0_9HYPO</name>
<dbReference type="AlphaFoldDB" id="A0A8H5USG0"/>
<dbReference type="SMART" id="SM00248">
    <property type="entry name" value="ANK"/>
    <property type="match status" value="6"/>
</dbReference>
<feature type="repeat" description="ANK" evidence="3">
    <location>
        <begin position="285"/>
        <end position="317"/>
    </location>
</feature>
<dbReference type="InterPro" id="IPR036770">
    <property type="entry name" value="Ankyrin_rpt-contain_sf"/>
</dbReference>
<evidence type="ECO:0000256" key="1">
    <source>
        <dbReference type="ARBA" id="ARBA00022737"/>
    </source>
</evidence>
<keyword evidence="6" id="KW-1185">Reference proteome</keyword>
<keyword evidence="1" id="KW-0677">Repeat</keyword>
<keyword evidence="2 3" id="KW-0040">ANK repeat</keyword>
<dbReference type="EMBL" id="JAAOAR010000206">
    <property type="protein sequence ID" value="KAF5595804.1"/>
    <property type="molecule type" value="Genomic_DNA"/>
</dbReference>
<dbReference type="PANTHER" id="PTHR24180">
    <property type="entry name" value="CYCLIN-DEPENDENT KINASE INHIBITOR 2C-RELATED"/>
    <property type="match status" value="1"/>
</dbReference>
<dbReference type="PROSITE" id="PS50297">
    <property type="entry name" value="ANK_REP_REGION"/>
    <property type="match status" value="3"/>
</dbReference>
<dbReference type="SUPFAM" id="SSF48403">
    <property type="entry name" value="Ankyrin repeat"/>
    <property type="match status" value="1"/>
</dbReference>
<organism evidence="5 6">
    <name type="scientific">Fusarium pseudoanthophilum</name>
    <dbReference type="NCBI Taxonomy" id="48495"/>
    <lineage>
        <taxon>Eukaryota</taxon>
        <taxon>Fungi</taxon>
        <taxon>Dikarya</taxon>
        <taxon>Ascomycota</taxon>
        <taxon>Pezizomycotina</taxon>
        <taxon>Sordariomycetes</taxon>
        <taxon>Hypocreomycetidae</taxon>
        <taxon>Hypocreales</taxon>
        <taxon>Nectriaceae</taxon>
        <taxon>Fusarium</taxon>
        <taxon>Fusarium fujikuroi species complex</taxon>
    </lineage>
</organism>
<accession>A0A8H5USG0</accession>
<dbReference type="Pfam" id="PF12796">
    <property type="entry name" value="Ank_2"/>
    <property type="match status" value="2"/>
</dbReference>
<sequence>MEQGLISTAARNLNGITAELEALLRICSRESGPQGNKMSKTKKRKWLVEKSDIKKLQQRMNQAKETLHFALNSSRAFNDIRMEYQVPKWFLIRTFKTFASYSSLSGLACALRPFRSIEGDSVYAFGRRLYSALEVLLDIWKNILAEVGLPRRVTIAAAISLRYHKLDEKQTYLVQKVLDLCRDISEVTTTKAHEAILQCTDLQEALQGQPWAINTIDDVEESPLYLATGRNQVKSMEVLISAGADVDQQSYDGWSPLMVAVYLENVESVKMLLKSKPNVNLCNVEGSTALHWASMKANPEVISLLLAAGASVKQRDTFGKTPLHWLAYYENIRHQDIEAAIEMLLVAGSDLEARNNLGITPFLRSIEFDKLEVTRALVNAGCSVNISSHDSRNVLHIAARYASLELLDYISDLDLSGIDPCQQDSFGDTPFDDLVRISRVTDEWDLGTDRRPSLTEQQAFVKLYQGVRDQALQNHIQNLERVLVALREQDTTVAREHLALLVEKETRWKRENMVSWYRAVDKRIQHAEWELATEDIEDHLLDLQEELATPVWEIPSKRGYLWEFVDGESVSEEGSEISDNSDQRVEDEDDAQAAWE</sequence>
<feature type="region of interest" description="Disordered" evidence="4">
    <location>
        <begin position="571"/>
        <end position="596"/>
    </location>
</feature>
<gene>
    <name evidence="5" type="ORF">FPANT_4570</name>
</gene>
<evidence type="ECO:0000256" key="2">
    <source>
        <dbReference type="ARBA" id="ARBA00023043"/>
    </source>
</evidence>
<dbReference type="InterPro" id="IPR002110">
    <property type="entry name" value="Ankyrin_rpt"/>
</dbReference>
<dbReference type="Proteomes" id="UP000544095">
    <property type="component" value="Unassembled WGS sequence"/>
</dbReference>
<dbReference type="PANTHER" id="PTHR24180:SF45">
    <property type="entry name" value="POLY [ADP-RIBOSE] POLYMERASE TANKYRASE"/>
    <property type="match status" value="1"/>
</dbReference>
<evidence type="ECO:0000313" key="5">
    <source>
        <dbReference type="EMBL" id="KAF5595804.1"/>
    </source>
</evidence>
<evidence type="ECO:0000256" key="3">
    <source>
        <dbReference type="PROSITE-ProRule" id="PRU00023"/>
    </source>
</evidence>
<dbReference type="Pfam" id="PF00023">
    <property type="entry name" value="Ank"/>
    <property type="match status" value="1"/>
</dbReference>
<dbReference type="Gene3D" id="1.25.40.20">
    <property type="entry name" value="Ankyrin repeat-containing domain"/>
    <property type="match status" value="3"/>
</dbReference>
<feature type="compositionally biased region" description="Acidic residues" evidence="4">
    <location>
        <begin position="585"/>
        <end position="596"/>
    </location>
</feature>